<dbReference type="PANTHER" id="PTHR15682:SF2">
    <property type="entry name" value="UNHEALTHY RIBOSOME BIOGENESIS PROTEIN 2 HOMOLOG"/>
    <property type="match status" value="1"/>
</dbReference>
<dbReference type="GO" id="GO:0042254">
    <property type="term" value="P:ribosome biogenesis"/>
    <property type="evidence" value="ECO:0007669"/>
    <property type="project" value="TreeGrafter"/>
</dbReference>
<evidence type="ECO:0000313" key="4">
    <source>
        <dbReference type="EMBL" id="PGH13910.1"/>
    </source>
</evidence>
<dbReference type="EMBL" id="PDNB01000040">
    <property type="protein sequence ID" value="PGH13910.1"/>
    <property type="molecule type" value="Genomic_DNA"/>
</dbReference>
<dbReference type="STRING" id="1447875.A0A2B7XY03"/>
<accession>A0A2B7XY03</accession>
<evidence type="ECO:0000256" key="1">
    <source>
        <dbReference type="SAM" id="Coils"/>
    </source>
</evidence>
<organism evidence="4 5">
    <name type="scientific">Helicocarpus griseus UAMH5409</name>
    <dbReference type="NCBI Taxonomy" id="1447875"/>
    <lineage>
        <taxon>Eukaryota</taxon>
        <taxon>Fungi</taxon>
        <taxon>Dikarya</taxon>
        <taxon>Ascomycota</taxon>
        <taxon>Pezizomycotina</taxon>
        <taxon>Eurotiomycetes</taxon>
        <taxon>Eurotiomycetidae</taxon>
        <taxon>Onygenales</taxon>
        <taxon>Ajellomycetaceae</taxon>
        <taxon>Helicocarpus</taxon>
    </lineage>
</organism>
<keyword evidence="5" id="KW-1185">Reference proteome</keyword>
<dbReference type="PANTHER" id="PTHR15682">
    <property type="entry name" value="UNHEALTHY RIBOSOME BIOGENESIS PROTEIN 2 HOMOLOG"/>
    <property type="match status" value="1"/>
</dbReference>
<feature type="region of interest" description="Disordered" evidence="2">
    <location>
        <begin position="140"/>
        <end position="178"/>
    </location>
</feature>
<name>A0A2B7XY03_9EURO</name>
<evidence type="ECO:0000259" key="3">
    <source>
        <dbReference type="Pfam" id="PF10441"/>
    </source>
</evidence>
<evidence type="ECO:0000256" key="2">
    <source>
        <dbReference type="SAM" id="MobiDB-lite"/>
    </source>
</evidence>
<dbReference type="Proteomes" id="UP000223968">
    <property type="component" value="Unassembled WGS sequence"/>
</dbReference>
<feature type="coiled-coil region" evidence="1">
    <location>
        <begin position="1084"/>
        <end position="1114"/>
    </location>
</feature>
<dbReference type="InterPro" id="IPR018849">
    <property type="entry name" value="Urb2/Npa2_C"/>
</dbReference>
<proteinExistence type="predicted"/>
<dbReference type="GO" id="GO:0005730">
    <property type="term" value="C:nucleolus"/>
    <property type="evidence" value="ECO:0007669"/>
    <property type="project" value="TreeGrafter"/>
</dbReference>
<keyword evidence="1" id="KW-0175">Coiled coil</keyword>
<reference evidence="4 5" key="1">
    <citation type="submission" date="2017-10" db="EMBL/GenBank/DDBJ databases">
        <title>Comparative genomics in systemic dimorphic fungi from Ajellomycetaceae.</title>
        <authorList>
            <person name="Munoz J.F."/>
            <person name="Mcewen J.G."/>
            <person name="Clay O.K."/>
            <person name="Cuomo C.A."/>
        </authorList>
    </citation>
    <scope>NUCLEOTIDE SEQUENCE [LARGE SCALE GENOMIC DNA]</scope>
    <source>
        <strain evidence="4 5">UAMH5409</strain>
    </source>
</reference>
<evidence type="ECO:0000313" key="5">
    <source>
        <dbReference type="Proteomes" id="UP000223968"/>
    </source>
</evidence>
<feature type="domain" description="Nucleolar 27S pre-rRNA processing Urb2/Npa2 C-terminal" evidence="3">
    <location>
        <begin position="1242"/>
        <end position="1475"/>
    </location>
</feature>
<dbReference type="Pfam" id="PF10441">
    <property type="entry name" value="Urb2"/>
    <property type="match status" value="1"/>
</dbReference>
<feature type="compositionally biased region" description="Polar residues" evidence="2">
    <location>
        <begin position="140"/>
        <end position="164"/>
    </location>
</feature>
<dbReference type="OrthoDB" id="160374at2759"/>
<comment type="caution">
    <text evidence="4">The sequence shown here is derived from an EMBL/GenBank/DDBJ whole genome shotgun (WGS) entry which is preliminary data.</text>
</comment>
<gene>
    <name evidence="4" type="ORF">AJ79_03325</name>
</gene>
<dbReference type="InterPro" id="IPR052609">
    <property type="entry name" value="Ribosome_Biogenesis_Reg"/>
</dbReference>
<protein>
    <recommendedName>
        <fullName evidence="3">Nucleolar 27S pre-rRNA processing Urb2/Npa2 C-terminal domain-containing protein</fullName>
    </recommendedName>
</protein>
<sequence>MAPLQESPRSAHQALLELEKGTSGPASQLQEAARIIGVDLSSQYDLGKATSTAIQKLSAPKEEWVLRWLMKKLKASSQQQQQGQSSYRLDAKTWILLQQLFDRIPAKPLAFILSENKFLSILEDSLTDLVNALNIRAEQASANDTRNSESSATLQESPVSISSKRGQKRKRTEDGSGFTGSVGGLPGLWIDTLCAIIGSVKVLVTLPEQLPEVNSTAASQLKLVLRGEPPTAATVLGRSFELARNAIEEMDKGFPALETQLLSALSSLLEIWRLSSERVGDANNMSTKDAFASHCLSEALDLLLLLRRVTNESGRNKSLVQGIERIVVLQFVLPLRHSFFSKFSPESTNVNNSPDRGQINLVFNDLTSLWKQGDGKSNTKLLPTLLDIAIRAIPRDTFRGQVNEAPWLETFFVVLSTIAGCPLFENPSWNAFDLDIPVLGNLLQVAVDSNVSLSIVTVSRYATRYSGLFNGQPKKLVQWSLISKIIRAGVDVFLPNSGVKEGKDLLNNLITQITILWLGSNSISTETYAVIKNGIVIPLLSGFSSARVIGSFLEIWSEQLKCLEAARLMGTDVSYFSVWEDDDLAAAYKPLMSNTFSENQTKDRLRVILTEHSFEDENYAAEQYADVVLLDAILKPRLRQGDTLIQGDALNGLFNITSEFVTSKRKLQWRWRLWRLSQRFADQHASIGNPLIDLRKTLLPTAVKILRSFHRGSTSVVSRNDCLEAFEAFKFIVLVAGRVESNEESEYLNAIIPKIAPSISQVAKCTAPAWDGRADSLTTPQTVCVANLVVLLSTPLAVSRLTSENRTVLFNTILTTVGRSNSDVSVSPFAHGQIDLRGLLLEIWQEFSSHEWLLEAPAAAYDLVNTVYNELKDKSNPRHLWIVSLLSIPTRLIPRHQRGMLLDFLQQTLLRGQLNSWESRTDILTLMTRLSDLPKSSAQITSDWEQLWKLSSAISPPKGDSSTVLPFQSFRQLHQAIIDRVLVSSDVQRRSYLRKTFDKVSATVRKYDKPNFETLEFFMVGLSLRTLRNHHEHFDGNLKVETLNALREKVFNVLISDLRGFEKSMKNEGKQIDVNVLTGVLNSLEDFEDLVKEAKEAQKAIRKLEERMNTGNCDVHTKRLAKRRLVSSQKPGKDLEQVLMQSLSLLRVDELFGDEQQLLLRDIRNKLSSLPEKKLVSLVHQLRESGFSGENAALRLLLMGVAISCFEPIQDPESETSKEMTSIFIAASQSLVDSTTVESFSLATECLEMLLRNRPKSITQWTVDNILGTFAVTLSASGPKISAKYSGVIYSRICQLLGLLFGQYRQKLSGRFHLILPVMQRLLRLLFTPSSRPQKSSRFLSATPPWIDNDPNASSTVREPSYATQFTRLLTTLCDPTVSAVQRGKRSDSGLTDNTKKVKSLAGQHLQYLVMEYAMCQLRGQLVPEMKAALMPGFYAVLDVMSKDTMRGMNAAMDSSSRAVFRGLYDDYVRFGKWNNG</sequence>